<comment type="catalytic activity">
    <reaction evidence="1">
        <text>O-phospho-L-threonyl-[protein] + H2O = L-threonyl-[protein] + phosphate</text>
        <dbReference type="Rhea" id="RHEA:47004"/>
        <dbReference type="Rhea" id="RHEA-COMP:11060"/>
        <dbReference type="Rhea" id="RHEA-COMP:11605"/>
        <dbReference type="ChEBI" id="CHEBI:15377"/>
        <dbReference type="ChEBI" id="CHEBI:30013"/>
        <dbReference type="ChEBI" id="CHEBI:43474"/>
        <dbReference type="ChEBI" id="CHEBI:61977"/>
        <dbReference type="EC" id="3.1.3.16"/>
    </reaction>
</comment>
<reference evidence="3 4" key="1">
    <citation type="submission" date="2017-11" db="EMBL/GenBank/DDBJ databases">
        <title>De novo assembly and phasing of dikaryotic genomes from two isolates of Puccinia coronata f. sp. avenae, the causal agent of oat crown rust.</title>
        <authorList>
            <person name="Miller M.E."/>
            <person name="Zhang Y."/>
            <person name="Omidvar V."/>
            <person name="Sperschneider J."/>
            <person name="Schwessinger B."/>
            <person name="Raley C."/>
            <person name="Palmer J.M."/>
            <person name="Garnica D."/>
            <person name="Upadhyaya N."/>
            <person name="Rathjen J."/>
            <person name="Taylor J.M."/>
            <person name="Park R.F."/>
            <person name="Dodds P.N."/>
            <person name="Hirsch C.D."/>
            <person name="Kianian S.F."/>
            <person name="Figueroa M."/>
        </authorList>
    </citation>
    <scope>NUCLEOTIDE SEQUENCE [LARGE SCALE GENOMIC DNA]</scope>
    <source>
        <strain evidence="3">12NC29</strain>
    </source>
</reference>
<proteinExistence type="inferred from homology"/>
<keyword evidence="1" id="KW-0904">Protein phosphatase</keyword>
<keyword evidence="4" id="KW-1185">Reference proteome</keyword>
<dbReference type="SMART" id="SM00331">
    <property type="entry name" value="PP2C_SIG"/>
    <property type="match status" value="1"/>
</dbReference>
<keyword evidence="1" id="KW-0378">Hydrolase</keyword>
<dbReference type="STRING" id="200324.A0A2N5T7B5"/>
<protein>
    <recommendedName>
        <fullName evidence="1">Protein phosphatase</fullName>
        <ecNumber evidence="1">3.1.3.16</ecNumber>
    </recommendedName>
</protein>
<dbReference type="Proteomes" id="UP000235388">
    <property type="component" value="Unassembled WGS sequence"/>
</dbReference>
<evidence type="ECO:0000313" key="4">
    <source>
        <dbReference type="Proteomes" id="UP000235388"/>
    </source>
</evidence>
<dbReference type="InterPro" id="IPR039123">
    <property type="entry name" value="PPTC7"/>
</dbReference>
<dbReference type="SMART" id="SM00332">
    <property type="entry name" value="PP2Cc"/>
    <property type="match status" value="1"/>
</dbReference>
<organism evidence="3 4">
    <name type="scientific">Puccinia coronata f. sp. avenae</name>
    <dbReference type="NCBI Taxonomy" id="200324"/>
    <lineage>
        <taxon>Eukaryota</taxon>
        <taxon>Fungi</taxon>
        <taxon>Dikarya</taxon>
        <taxon>Basidiomycota</taxon>
        <taxon>Pucciniomycotina</taxon>
        <taxon>Pucciniomycetes</taxon>
        <taxon>Pucciniales</taxon>
        <taxon>Pucciniaceae</taxon>
        <taxon>Puccinia</taxon>
    </lineage>
</organism>
<dbReference type="PANTHER" id="PTHR12320">
    <property type="entry name" value="PROTEIN PHOSPHATASE 2C"/>
    <property type="match status" value="1"/>
</dbReference>
<dbReference type="EC" id="3.1.3.16" evidence="1"/>
<evidence type="ECO:0000313" key="3">
    <source>
        <dbReference type="EMBL" id="PLW21394.1"/>
    </source>
</evidence>
<dbReference type="SUPFAM" id="SSF81606">
    <property type="entry name" value="PP2C-like"/>
    <property type="match status" value="1"/>
</dbReference>
<dbReference type="Gene3D" id="3.60.40.10">
    <property type="entry name" value="PPM-type phosphatase domain"/>
    <property type="match status" value="1"/>
</dbReference>
<feature type="domain" description="PPM-type phosphatase" evidence="2">
    <location>
        <begin position="109"/>
        <end position="407"/>
    </location>
</feature>
<comment type="similarity">
    <text evidence="1">Belongs to the PP2C family.</text>
</comment>
<sequence>MGLPSQILTRATHTGSLTTTRNTSYLLTSPTSCFHSNHRGLSPRTSYGQATARFQSTRPNAAICKFINVVSFIGKSVSEEELLQSAHRRRQRPTGFGKWVEKEKRQWAEINFKSHPGKHPPPQYERLTNSGHDWWFINHSNRHPANSTYLGVADGVGGWAEDGNDPAEVSQGIMFHADQLLKNQSIQQQNESPASLLSRAFQKTLKDDQVGGGASTALIAQLDPTTATLHWANLGDSSMIHIKSGAHQVGTRTKAQTHYFNCPYQLTKFPAGYPTQNFVTDTPEMADSGKVALKDGDLVLLFTDGVGDNLWTEEILTLIRAELKKKPTWDDHILTEEIRSLLALVDEPTMDDYSFINNLAHKICWSARQASFQENRSTPIEAEAVKNGITDLKGGKPDDITLVLSLVRFL</sequence>
<dbReference type="OrthoDB" id="60843at2759"/>
<keyword evidence="1" id="KW-0479">Metal-binding</keyword>
<keyword evidence="1" id="KW-0464">Manganese</keyword>
<name>A0A2N5T7B5_9BASI</name>
<dbReference type="GO" id="GO:0046872">
    <property type="term" value="F:metal ion binding"/>
    <property type="evidence" value="ECO:0007669"/>
    <property type="project" value="UniProtKB-UniRule"/>
</dbReference>
<dbReference type="InterPro" id="IPR001932">
    <property type="entry name" value="PPM-type_phosphatase-like_dom"/>
</dbReference>
<evidence type="ECO:0000259" key="2">
    <source>
        <dbReference type="PROSITE" id="PS51746"/>
    </source>
</evidence>
<dbReference type="EMBL" id="PGCJ01000784">
    <property type="protein sequence ID" value="PLW21394.1"/>
    <property type="molecule type" value="Genomic_DNA"/>
</dbReference>
<comment type="catalytic activity">
    <reaction evidence="1">
        <text>O-phospho-L-seryl-[protein] + H2O = L-seryl-[protein] + phosphate</text>
        <dbReference type="Rhea" id="RHEA:20629"/>
        <dbReference type="Rhea" id="RHEA-COMP:9863"/>
        <dbReference type="Rhea" id="RHEA-COMP:11604"/>
        <dbReference type="ChEBI" id="CHEBI:15377"/>
        <dbReference type="ChEBI" id="CHEBI:29999"/>
        <dbReference type="ChEBI" id="CHEBI:43474"/>
        <dbReference type="ChEBI" id="CHEBI:83421"/>
        <dbReference type="EC" id="3.1.3.16"/>
    </reaction>
</comment>
<dbReference type="PANTHER" id="PTHR12320:SF1">
    <property type="entry name" value="PROTEIN PHOSPHATASE PTC7 HOMOLOG"/>
    <property type="match status" value="1"/>
</dbReference>
<gene>
    <name evidence="3" type="ORF">PCANC_03843</name>
</gene>
<dbReference type="GO" id="GO:0004722">
    <property type="term" value="F:protein serine/threonine phosphatase activity"/>
    <property type="evidence" value="ECO:0007669"/>
    <property type="project" value="UniProtKB-EC"/>
</dbReference>
<dbReference type="PROSITE" id="PS51746">
    <property type="entry name" value="PPM_2"/>
    <property type="match status" value="1"/>
</dbReference>
<comment type="caution">
    <text evidence="3">The sequence shown here is derived from an EMBL/GenBank/DDBJ whole genome shotgun (WGS) entry which is preliminary data.</text>
</comment>
<evidence type="ECO:0000256" key="1">
    <source>
        <dbReference type="RuleBase" id="RU366020"/>
    </source>
</evidence>
<accession>A0A2N5T7B5</accession>
<dbReference type="InterPro" id="IPR036457">
    <property type="entry name" value="PPM-type-like_dom_sf"/>
</dbReference>
<dbReference type="AlphaFoldDB" id="A0A2N5T7B5"/>
<comment type="cofactor">
    <cofactor evidence="1">
        <name>Mg(2+)</name>
        <dbReference type="ChEBI" id="CHEBI:18420"/>
    </cofactor>
</comment>
<keyword evidence="1" id="KW-0460">Magnesium</keyword>
<comment type="cofactor">
    <cofactor evidence="1">
        <name>Mn(2+)</name>
        <dbReference type="ChEBI" id="CHEBI:29035"/>
    </cofactor>
</comment>